<dbReference type="EMBL" id="KV878348">
    <property type="protein sequence ID" value="OJJ44386.1"/>
    <property type="molecule type" value="Genomic_DNA"/>
</dbReference>
<organism evidence="2 3">
    <name type="scientific">Penicilliopsis zonata CBS 506.65</name>
    <dbReference type="NCBI Taxonomy" id="1073090"/>
    <lineage>
        <taxon>Eukaryota</taxon>
        <taxon>Fungi</taxon>
        <taxon>Dikarya</taxon>
        <taxon>Ascomycota</taxon>
        <taxon>Pezizomycotina</taxon>
        <taxon>Eurotiomycetes</taxon>
        <taxon>Eurotiomycetidae</taxon>
        <taxon>Eurotiales</taxon>
        <taxon>Aspergillaceae</taxon>
        <taxon>Penicilliopsis</taxon>
    </lineage>
</organism>
<evidence type="ECO:0000256" key="1">
    <source>
        <dbReference type="SAM" id="Phobius"/>
    </source>
</evidence>
<keyword evidence="3" id="KW-1185">Reference proteome</keyword>
<gene>
    <name evidence="2" type="ORF">ASPZODRAFT_783790</name>
</gene>
<sequence length="73" mass="8293">MNMDVSWDPRDLVAQSTIMSSDDIPKLVLSLFSVTVISTCVFLFCSSRLYFLMNLAGRMVAFFFLSLPFQLQS</sequence>
<keyword evidence="1" id="KW-0812">Transmembrane</keyword>
<dbReference type="RefSeq" id="XP_022578896.1">
    <property type="nucleotide sequence ID" value="XM_022730226.1"/>
</dbReference>
<evidence type="ECO:0000313" key="2">
    <source>
        <dbReference type="EMBL" id="OJJ44386.1"/>
    </source>
</evidence>
<protein>
    <submittedName>
        <fullName evidence="2">Uncharacterized protein</fullName>
    </submittedName>
</protein>
<dbReference type="AlphaFoldDB" id="A0A1L9SB66"/>
<evidence type="ECO:0000313" key="3">
    <source>
        <dbReference type="Proteomes" id="UP000184188"/>
    </source>
</evidence>
<keyword evidence="1" id="KW-1133">Transmembrane helix</keyword>
<feature type="transmembrane region" description="Helical" evidence="1">
    <location>
        <begin position="27"/>
        <end position="44"/>
    </location>
</feature>
<dbReference type="Proteomes" id="UP000184188">
    <property type="component" value="Unassembled WGS sequence"/>
</dbReference>
<name>A0A1L9SB66_9EURO</name>
<dbReference type="VEuPathDB" id="FungiDB:ASPZODRAFT_783790"/>
<dbReference type="GeneID" id="34616690"/>
<proteinExistence type="predicted"/>
<keyword evidence="1" id="KW-0472">Membrane</keyword>
<reference evidence="3" key="1">
    <citation type="journal article" date="2017" name="Genome Biol.">
        <title>Comparative genomics reveals high biological diversity and specific adaptations in the industrially and medically important fungal genus Aspergillus.</title>
        <authorList>
            <person name="de Vries R.P."/>
            <person name="Riley R."/>
            <person name="Wiebenga A."/>
            <person name="Aguilar-Osorio G."/>
            <person name="Amillis S."/>
            <person name="Uchima C.A."/>
            <person name="Anderluh G."/>
            <person name="Asadollahi M."/>
            <person name="Askin M."/>
            <person name="Barry K."/>
            <person name="Battaglia E."/>
            <person name="Bayram O."/>
            <person name="Benocci T."/>
            <person name="Braus-Stromeyer S.A."/>
            <person name="Caldana C."/>
            <person name="Canovas D."/>
            <person name="Cerqueira G.C."/>
            <person name="Chen F."/>
            <person name="Chen W."/>
            <person name="Choi C."/>
            <person name="Clum A."/>
            <person name="Dos Santos R.A."/>
            <person name="Damasio A.R."/>
            <person name="Diallinas G."/>
            <person name="Emri T."/>
            <person name="Fekete E."/>
            <person name="Flipphi M."/>
            <person name="Freyberg S."/>
            <person name="Gallo A."/>
            <person name="Gournas C."/>
            <person name="Habgood R."/>
            <person name="Hainaut M."/>
            <person name="Harispe M.L."/>
            <person name="Henrissat B."/>
            <person name="Hilden K.S."/>
            <person name="Hope R."/>
            <person name="Hossain A."/>
            <person name="Karabika E."/>
            <person name="Karaffa L."/>
            <person name="Karanyi Z."/>
            <person name="Krasevec N."/>
            <person name="Kuo A."/>
            <person name="Kusch H."/>
            <person name="LaButti K."/>
            <person name="Lagendijk E.L."/>
            <person name="Lapidus A."/>
            <person name="Levasseur A."/>
            <person name="Lindquist E."/>
            <person name="Lipzen A."/>
            <person name="Logrieco A.F."/>
            <person name="MacCabe A."/>
            <person name="Maekelae M.R."/>
            <person name="Malavazi I."/>
            <person name="Melin P."/>
            <person name="Meyer V."/>
            <person name="Mielnichuk N."/>
            <person name="Miskei M."/>
            <person name="Molnar A.P."/>
            <person name="Mule G."/>
            <person name="Ngan C.Y."/>
            <person name="Orejas M."/>
            <person name="Orosz E."/>
            <person name="Ouedraogo J.P."/>
            <person name="Overkamp K.M."/>
            <person name="Park H.-S."/>
            <person name="Perrone G."/>
            <person name="Piumi F."/>
            <person name="Punt P.J."/>
            <person name="Ram A.F."/>
            <person name="Ramon A."/>
            <person name="Rauscher S."/>
            <person name="Record E."/>
            <person name="Riano-Pachon D.M."/>
            <person name="Robert V."/>
            <person name="Roehrig J."/>
            <person name="Ruller R."/>
            <person name="Salamov A."/>
            <person name="Salih N.S."/>
            <person name="Samson R.A."/>
            <person name="Sandor E."/>
            <person name="Sanguinetti M."/>
            <person name="Schuetze T."/>
            <person name="Sepcic K."/>
            <person name="Shelest E."/>
            <person name="Sherlock G."/>
            <person name="Sophianopoulou V."/>
            <person name="Squina F.M."/>
            <person name="Sun H."/>
            <person name="Susca A."/>
            <person name="Todd R.B."/>
            <person name="Tsang A."/>
            <person name="Unkles S.E."/>
            <person name="van de Wiele N."/>
            <person name="van Rossen-Uffink D."/>
            <person name="Oliveira J.V."/>
            <person name="Vesth T.C."/>
            <person name="Visser J."/>
            <person name="Yu J.-H."/>
            <person name="Zhou M."/>
            <person name="Andersen M.R."/>
            <person name="Archer D.B."/>
            <person name="Baker S.E."/>
            <person name="Benoit I."/>
            <person name="Brakhage A.A."/>
            <person name="Braus G.H."/>
            <person name="Fischer R."/>
            <person name="Frisvad J.C."/>
            <person name="Goldman G.H."/>
            <person name="Houbraken J."/>
            <person name="Oakley B."/>
            <person name="Pocsi I."/>
            <person name="Scazzocchio C."/>
            <person name="Seiboth B."/>
            <person name="vanKuyk P.A."/>
            <person name="Wortman J."/>
            <person name="Dyer P.S."/>
            <person name="Grigoriev I.V."/>
        </authorList>
    </citation>
    <scope>NUCLEOTIDE SEQUENCE [LARGE SCALE GENOMIC DNA]</scope>
    <source>
        <strain evidence="3">CBS 506.65</strain>
    </source>
</reference>
<accession>A0A1L9SB66</accession>